<comment type="similarity">
    <text evidence="3 8">Belongs to the BPG-independent phosphoglycerate mutase family.</text>
</comment>
<dbReference type="InterPro" id="IPR036646">
    <property type="entry name" value="PGAM_B_sf"/>
</dbReference>
<sequence>MPKPLLLMILDGWGINPLEANNAVALAHTPHMNELCATYPCVEMRTSGMAVGLPDGQMGNSEVGHLNIGAGRIVYQDLTRITKAIQDGDFFTNPVLLDCLARTKAAGGRLHLAGLLSDGGVHSHNTHLYALLEMARRQGLADVFIHPLLDGRDTPPQSAAGYLAELEQEIGRIGIGRIATVIGRYYAMDRDNRWERVERAYRAMVGGEGTQFPSAAAAIDASYCAGVTDEFVEPAVIAPAGLPPATLRDGDGFIFFNFRADRAREITRAFTDPAFTGFTRQSPPRLTAYVCMTEYDATFNLPVAFAPEPLTNILGEVLGKNGLRQLRIAETEKYAHVTFFFNGGSETPFPGEDRILVPSPKEVATYDLQPEMSAYPVTDELLRCIEDGTHDVIILNFANADMVGHTGQLAAAIKAVEAVDDCVGRVVAAVRRKGGAALITADHGNAEIMADEKGGPHTAHTCGVVPFVLVDDTRRGARLRPDGTLADIAPTMLELLGLPQPPEMSGKSLLLD</sequence>
<dbReference type="PIRSF" id="PIRSF001492">
    <property type="entry name" value="IPGAM"/>
    <property type="match status" value="1"/>
</dbReference>
<evidence type="ECO:0000313" key="13">
    <source>
        <dbReference type="Proteomes" id="UP001317705"/>
    </source>
</evidence>
<evidence type="ECO:0000259" key="10">
    <source>
        <dbReference type="Pfam" id="PF01676"/>
    </source>
</evidence>
<dbReference type="Gene3D" id="3.40.1450.10">
    <property type="entry name" value="BPG-independent phosphoglycerate mutase, domain B"/>
    <property type="match status" value="1"/>
</dbReference>
<dbReference type="EC" id="5.4.2.12" evidence="8 9"/>
<dbReference type="RefSeq" id="WP_282001348.1">
    <property type="nucleotide sequence ID" value="NZ_AP027151.1"/>
</dbReference>
<feature type="binding site" evidence="8">
    <location>
        <position position="333"/>
    </location>
    <ligand>
        <name>substrate</name>
    </ligand>
</feature>
<keyword evidence="13" id="KW-1185">Reference proteome</keyword>
<dbReference type="InterPro" id="IPR005995">
    <property type="entry name" value="Pgm_bpd_ind"/>
</dbReference>
<feature type="binding site" evidence="8">
    <location>
        <begin position="259"/>
        <end position="262"/>
    </location>
    <ligand>
        <name>substrate</name>
    </ligand>
</feature>
<dbReference type="CDD" id="cd16010">
    <property type="entry name" value="iPGM"/>
    <property type="match status" value="1"/>
</dbReference>
<feature type="binding site" evidence="8">
    <location>
        <position position="190"/>
    </location>
    <ligand>
        <name>substrate</name>
    </ligand>
</feature>
<organism evidence="12 13">
    <name type="scientific">Geotalea uraniireducens</name>
    <dbReference type="NCBI Taxonomy" id="351604"/>
    <lineage>
        <taxon>Bacteria</taxon>
        <taxon>Pseudomonadati</taxon>
        <taxon>Thermodesulfobacteriota</taxon>
        <taxon>Desulfuromonadia</taxon>
        <taxon>Geobacterales</taxon>
        <taxon>Geobacteraceae</taxon>
        <taxon>Geotalea</taxon>
    </lineage>
</organism>
<feature type="binding site" evidence="8">
    <location>
        <position position="184"/>
    </location>
    <ligand>
        <name>substrate</name>
    </ligand>
</feature>
<comment type="subunit">
    <text evidence="8">Monomer.</text>
</comment>
<dbReference type="NCBIfam" id="TIGR01307">
    <property type="entry name" value="pgm_bpd_ind"/>
    <property type="match status" value="1"/>
</dbReference>
<dbReference type="InterPro" id="IPR011258">
    <property type="entry name" value="BPG-indep_PGM_N"/>
</dbReference>
<dbReference type="PANTHER" id="PTHR31637:SF0">
    <property type="entry name" value="2,3-BISPHOSPHOGLYCERATE-INDEPENDENT PHOSPHOGLYCERATE MUTASE"/>
    <property type="match status" value="1"/>
</dbReference>
<feature type="binding site" evidence="8">
    <location>
        <position position="401"/>
    </location>
    <ligand>
        <name>Mn(2+)</name>
        <dbReference type="ChEBI" id="CHEBI:29035"/>
        <label>1</label>
    </ligand>
</feature>
<comment type="catalytic activity">
    <reaction evidence="1 8">
        <text>(2R)-2-phosphoglycerate = (2R)-3-phosphoglycerate</text>
        <dbReference type="Rhea" id="RHEA:15901"/>
        <dbReference type="ChEBI" id="CHEBI:58272"/>
        <dbReference type="ChEBI" id="CHEBI:58289"/>
        <dbReference type="EC" id="5.4.2.12"/>
    </reaction>
</comment>
<dbReference type="SUPFAM" id="SSF64158">
    <property type="entry name" value="2,3-Bisphosphoglycerate-independent phosphoglycerate mutase, substrate-binding domain"/>
    <property type="match status" value="1"/>
</dbReference>
<comment type="pathway">
    <text evidence="2 8">Carbohydrate degradation; glycolysis; pyruvate from D-glyceraldehyde 3-phosphate: step 3/5.</text>
</comment>
<evidence type="ECO:0000256" key="4">
    <source>
        <dbReference type="ARBA" id="ARBA00022723"/>
    </source>
</evidence>
<evidence type="ECO:0000256" key="8">
    <source>
        <dbReference type="HAMAP-Rule" id="MF_01038"/>
    </source>
</evidence>
<feature type="active site" description="Phosphoserine intermediate" evidence="8">
    <location>
        <position position="61"/>
    </location>
</feature>
<keyword evidence="4 8" id="KW-0479">Metal-binding</keyword>
<feature type="domain" description="BPG-independent PGAM N-terminal" evidence="11">
    <location>
        <begin position="81"/>
        <end position="296"/>
    </location>
</feature>
<feature type="binding site" evidence="8">
    <location>
        <position position="405"/>
    </location>
    <ligand>
        <name>Mn(2+)</name>
        <dbReference type="ChEBI" id="CHEBI:29035"/>
        <label>1</label>
    </ligand>
</feature>
<feature type="domain" description="Metalloenzyme" evidence="10">
    <location>
        <begin position="3"/>
        <end position="499"/>
    </location>
</feature>
<dbReference type="EMBL" id="AP027151">
    <property type="protein sequence ID" value="BDV41364.1"/>
    <property type="molecule type" value="Genomic_DNA"/>
</dbReference>
<dbReference type="HAMAP" id="MF_01038">
    <property type="entry name" value="GpmI"/>
    <property type="match status" value="1"/>
</dbReference>
<proteinExistence type="inferred from homology"/>
<dbReference type="Pfam" id="PF01676">
    <property type="entry name" value="Metalloenzyme"/>
    <property type="match status" value="1"/>
</dbReference>
<evidence type="ECO:0000256" key="6">
    <source>
        <dbReference type="ARBA" id="ARBA00023211"/>
    </source>
</evidence>
<evidence type="ECO:0000256" key="9">
    <source>
        <dbReference type="NCBIfam" id="TIGR01307"/>
    </source>
</evidence>
<dbReference type="InterPro" id="IPR006124">
    <property type="entry name" value="Metalloenzyme"/>
</dbReference>
<evidence type="ECO:0000313" key="12">
    <source>
        <dbReference type="EMBL" id="BDV41364.1"/>
    </source>
</evidence>
<dbReference type="SUPFAM" id="SSF53649">
    <property type="entry name" value="Alkaline phosphatase-like"/>
    <property type="match status" value="1"/>
</dbReference>
<evidence type="ECO:0000256" key="3">
    <source>
        <dbReference type="ARBA" id="ARBA00008819"/>
    </source>
</evidence>
<gene>
    <name evidence="8 12" type="primary">gpmI</name>
    <name evidence="12" type="ORF">GURASL_02870</name>
</gene>
<feature type="binding site" evidence="8">
    <location>
        <position position="61"/>
    </location>
    <ligand>
        <name>Mn(2+)</name>
        <dbReference type="ChEBI" id="CHEBI:29035"/>
        <label>2</label>
    </ligand>
</feature>
<feature type="binding site" evidence="8">
    <location>
        <position position="443"/>
    </location>
    <ligand>
        <name>Mn(2+)</name>
        <dbReference type="ChEBI" id="CHEBI:29035"/>
        <label>2</label>
    </ligand>
</feature>
<comment type="cofactor">
    <cofactor evidence="8">
        <name>Mn(2+)</name>
        <dbReference type="ChEBI" id="CHEBI:29035"/>
    </cofactor>
    <text evidence="8">Binds 2 manganese ions per subunit.</text>
</comment>
<protein>
    <recommendedName>
        <fullName evidence="8 9">2,3-bisphosphoglycerate-independent phosphoglycerate mutase</fullName>
        <shortName evidence="8">BPG-independent PGAM</shortName>
        <shortName evidence="8">Phosphoglyceromutase</shortName>
        <shortName evidence="8">iPGM</shortName>
        <ecNumber evidence="8 9">5.4.2.12</ecNumber>
    </recommendedName>
</protein>
<feature type="binding site" evidence="8">
    <location>
        <position position="460"/>
    </location>
    <ligand>
        <name>Mn(2+)</name>
        <dbReference type="ChEBI" id="CHEBI:29035"/>
        <label>1</label>
    </ligand>
</feature>
<feature type="binding site" evidence="8">
    <location>
        <begin position="152"/>
        <end position="153"/>
    </location>
    <ligand>
        <name>substrate</name>
    </ligand>
</feature>
<feature type="binding site" evidence="8">
    <location>
        <position position="122"/>
    </location>
    <ligand>
        <name>substrate</name>
    </ligand>
</feature>
<dbReference type="Proteomes" id="UP001317705">
    <property type="component" value="Chromosome"/>
</dbReference>
<evidence type="ECO:0000256" key="7">
    <source>
        <dbReference type="ARBA" id="ARBA00023235"/>
    </source>
</evidence>
<evidence type="ECO:0000256" key="2">
    <source>
        <dbReference type="ARBA" id="ARBA00004798"/>
    </source>
</evidence>
<name>A0ABN6VMH2_9BACT</name>
<evidence type="ECO:0000259" key="11">
    <source>
        <dbReference type="Pfam" id="PF06415"/>
    </source>
</evidence>
<keyword evidence="6 8" id="KW-0464">Manganese</keyword>
<comment type="function">
    <text evidence="8">Catalyzes the interconversion of 2-phosphoglycerate and 3-phosphoglycerate.</text>
</comment>
<evidence type="ECO:0000256" key="1">
    <source>
        <dbReference type="ARBA" id="ARBA00000370"/>
    </source>
</evidence>
<accession>A0ABN6VMH2</accession>
<feature type="binding site" evidence="8">
    <location>
        <position position="11"/>
    </location>
    <ligand>
        <name>Mn(2+)</name>
        <dbReference type="ChEBI" id="CHEBI:29035"/>
        <label>2</label>
    </ligand>
</feature>
<keyword evidence="7 8" id="KW-0413">Isomerase</keyword>
<evidence type="ECO:0000256" key="5">
    <source>
        <dbReference type="ARBA" id="ARBA00023152"/>
    </source>
</evidence>
<dbReference type="InterPro" id="IPR017850">
    <property type="entry name" value="Alkaline_phosphatase_core_sf"/>
</dbReference>
<feature type="binding site" evidence="8">
    <location>
        <position position="442"/>
    </location>
    <ligand>
        <name>Mn(2+)</name>
        <dbReference type="ChEBI" id="CHEBI:29035"/>
        <label>2</label>
    </ligand>
</feature>
<reference evidence="12 13" key="1">
    <citation type="submission" date="2022-12" db="EMBL/GenBank/DDBJ databases">
        <title>Polyphasic characterization of Geotalea uranireducens NIT-SL11 newly isolated from a complex of sewage sludge and microbially reduced graphene oxide.</title>
        <authorList>
            <person name="Xie L."/>
            <person name="Yoshida N."/>
            <person name="Meng L."/>
        </authorList>
    </citation>
    <scope>NUCLEOTIDE SEQUENCE [LARGE SCALE GENOMIC DNA]</scope>
    <source>
        <strain evidence="12 13">NIT-SL11</strain>
    </source>
</reference>
<keyword evidence="5 8" id="KW-0324">Glycolysis</keyword>
<dbReference type="PANTHER" id="PTHR31637">
    <property type="entry name" value="2,3-BISPHOSPHOGLYCERATE-INDEPENDENT PHOSPHOGLYCERATE MUTASE"/>
    <property type="match status" value="1"/>
</dbReference>
<dbReference type="Pfam" id="PF06415">
    <property type="entry name" value="iPGM_N"/>
    <property type="match status" value="1"/>
</dbReference>
<dbReference type="Gene3D" id="3.40.720.10">
    <property type="entry name" value="Alkaline Phosphatase, subunit A"/>
    <property type="match status" value="1"/>
</dbReference>